<dbReference type="PANTHER" id="PTHR11595:SF26">
    <property type="entry name" value="ELONGATION FACTOR 1-DELTA"/>
    <property type="match status" value="1"/>
</dbReference>
<accession>A0A5N4C5Z3</accession>
<dbReference type="GO" id="GO:0003746">
    <property type="term" value="F:translation elongation factor activity"/>
    <property type="evidence" value="ECO:0007669"/>
    <property type="project" value="UniProtKB-KW"/>
</dbReference>
<dbReference type="SUPFAM" id="SSF54984">
    <property type="entry name" value="eEF-1beta-like"/>
    <property type="match status" value="1"/>
</dbReference>
<gene>
    <name evidence="6" type="ORF">Cadr_000029186</name>
</gene>
<evidence type="ECO:0000313" key="6">
    <source>
        <dbReference type="EMBL" id="KAB1254311.1"/>
    </source>
</evidence>
<dbReference type="PANTHER" id="PTHR11595">
    <property type="entry name" value="EF-HAND AND COILED-COIL DOMAIN-CONTAINING FAMILY MEMBER"/>
    <property type="match status" value="1"/>
</dbReference>
<dbReference type="InterPro" id="IPR036219">
    <property type="entry name" value="eEF-1beta-like_sf"/>
</dbReference>
<reference evidence="6 7" key="1">
    <citation type="journal article" date="2019" name="Mol. Ecol. Resour.">
        <title>Improving Illumina assemblies with Hi-C and long reads: an example with the North African dromedary.</title>
        <authorList>
            <person name="Elbers J.P."/>
            <person name="Rogers M.F."/>
            <person name="Perelman P.L."/>
            <person name="Proskuryakova A.A."/>
            <person name="Serdyukova N.A."/>
            <person name="Johnson W.E."/>
            <person name="Horin P."/>
            <person name="Corander J."/>
            <person name="Murphy D."/>
            <person name="Burger P.A."/>
        </authorList>
    </citation>
    <scope>NUCLEOTIDE SEQUENCE [LARGE SCALE GENOMIC DNA]</scope>
    <source>
        <strain evidence="6">Drom800</strain>
        <tissue evidence="6">Blood</tissue>
    </source>
</reference>
<feature type="compositionally biased region" description="Basic and acidic residues" evidence="4">
    <location>
        <begin position="81"/>
        <end position="90"/>
    </location>
</feature>
<name>A0A5N4C5Z3_CAMDR</name>
<dbReference type="EMBL" id="JWIN03000034">
    <property type="protein sequence ID" value="KAB1254311.1"/>
    <property type="molecule type" value="Genomic_DNA"/>
</dbReference>
<dbReference type="Gene3D" id="3.30.70.60">
    <property type="match status" value="1"/>
</dbReference>
<dbReference type="GO" id="GO:0005853">
    <property type="term" value="C:eukaryotic translation elongation factor 1 complex"/>
    <property type="evidence" value="ECO:0007669"/>
    <property type="project" value="InterPro"/>
</dbReference>
<dbReference type="FunFam" id="3.30.70.60:FF:000001">
    <property type="entry name" value="Elongation factor 1-beta 1 like"/>
    <property type="match status" value="1"/>
</dbReference>
<evidence type="ECO:0000256" key="4">
    <source>
        <dbReference type="SAM" id="MobiDB-lite"/>
    </source>
</evidence>
<proteinExistence type="inferred from homology"/>
<dbReference type="GO" id="GO:0005085">
    <property type="term" value="F:guanyl-nucleotide exchange factor activity"/>
    <property type="evidence" value="ECO:0007669"/>
    <property type="project" value="TreeGrafter"/>
</dbReference>
<evidence type="ECO:0000256" key="1">
    <source>
        <dbReference type="ARBA" id="ARBA00007411"/>
    </source>
</evidence>
<sequence>MSKVKWIPFPLPSALSSLVAESLADVKMATSFLVHENIWFAKVKYDDAERRFHQQMQGLWRVPHPEDGRQRNLATALQSRESQRNHPELHNHRKFGRGWLQRASEGCRELVIGIARLAAERILRGEKQDLQQTVSKLEARLRALEKSSPAHRAAAPQPRSPSECLPCARWSSPTPTQKAASAADDEDHDTDDKEADRLWEERLRQYTEKPALVAKPSILDIKPWDDEMVRAWLEACVPSVQLDRLTCSKLMPVGHGIHRLQVLCVKEDDKVGTGLLEEGITKSQEHMQSVHSAAFNKI</sequence>
<organism evidence="6 7">
    <name type="scientific">Camelus dromedarius</name>
    <name type="common">Dromedary</name>
    <name type="synonym">Arabian camel</name>
    <dbReference type="NCBI Taxonomy" id="9838"/>
    <lineage>
        <taxon>Eukaryota</taxon>
        <taxon>Metazoa</taxon>
        <taxon>Chordata</taxon>
        <taxon>Craniata</taxon>
        <taxon>Vertebrata</taxon>
        <taxon>Euteleostomi</taxon>
        <taxon>Mammalia</taxon>
        <taxon>Eutheria</taxon>
        <taxon>Laurasiatheria</taxon>
        <taxon>Artiodactyla</taxon>
        <taxon>Tylopoda</taxon>
        <taxon>Camelidae</taxon>
        <taxon>Camelus</taxon>
    </lineage>
</organism>
<feature type="region of interest" description="Disordered" evidence="4">
    <location>
        <begin position="145"/>
        <end position="193"/>
    </location>
</feature>
<feature type="region of interest" description="Disordered" evidence="4">
    <location>
        <begin position="62"/>
        <end position="90"/>
    </location>
</feature>
<keyword evidence="7" id="KW-1185">Reference proteome</keyword>
<dbReference type="InterPro" id="IPR014038">
    <property type="entry name" value="EF1B_bsu/dsu_GNE"/>
</dbReference>
<dbReference type="InterPro" id="IPR049720">
    <property type="entry name" value="EF1B_bsu/dsu"/>
</dbReference>
<protein>
    <submittedName>
        <fullName evidence="6">Elongation factor 1-delta</fullName>
    </submittedName>
</protein>
<dbReference type="SMART" id="SM00888">
    <property type="entry name" value="EF1_GNE"/>
    <property type="match status" value="1"/>
</dbReference>
<keyword evidence="2 6" id="KW-0251">Elongation factor</keyword>
<comment type="similarity">
    <text evidence="1">Belongs to the EF-1-beta/EF-1-delta family.</text>
</comment>
<dbReference type="InterPro" id="IPR014717">
    <property type="entry name" value="Transl_elong_EF1B/ribsomal_bS6"/>
</dbReference>
<evidence type="ECO:0000256" key="2">
    <source>
        <dbReference type="ARBA" id="ARBA00022768"/>
    </source>
</evidence>
<dbReference type="AlphaFoldDB" id="A0A5N4C5Z3"/>
<feature type="domain" description="Translation elongation factor EF1B beta/delta subunit guanine nucleotide exchange" evidence="5">
    <location>
        <begin position="218"/>
        <end position="298"/>
    </location>
</feature>
<dbReference type="CDD" id="cd00292">
    <property type="entry name" value="EF1B"/>
    <property type="match status" value="1"/>
</dbReference>
<dbReference type="Pfam" id="PF00736">
    <property type="entry name" value="EF1_GNE"/>
    <property type="match status" value="1"/>
</dbReference>
<dbReference type="GO" id="GO:0005829">
    <property type="term" value="C:cytosol"/>
    <property type="evidence" value="ECO:0007669"/>
    <property type="project" value="TreeGrafter"/>
</dbReference>
<evidence type="ECO:0000313" key="7">
    <source>
        <dbReference type="Proteomes" id="UP000299084"/>
    </source>
</evidence>
<keyword evidence="3" id="KW-0648">Protein biosynthesis</keyword>
<evidence type="ECO:0000259" key="5">
    <source>
        <dbReference type="SMART" id="SM00888"/>
    </source>
</evidence>
<dbReference type="Proteomes" id="UP000299084">
    <property type="component" value="Unassembled WGS sequence"/>
</dbReference>
<comment type="caution">
    <text evidence="6">The sequence shown here is derived from an EMBL/GenBank/DDBJ whole genome shotgun (WGS) entry which is preliminary data.</text>
</comment>
<evidence type="ECO:0000256" key="3">
    <source>
        <dbReference type="ARBA" id="ARBA00022917"/>
    </source>
</evidence>